<keyword evidence="8" id="KW-0539">Nucleus</keyword>
<comment type="subcellular location">
    <subcellularLocation>
        <location evidence="1">Nucleus</location>
    </subcellularLocation>
</comment>
<protein>
    <submittedName>
        <fullName evidence="11">Zinc finger 85-like isoform X2</fullName>
    </submittedName>
</protein>
<dbReference type="GO" id="GO:0000978">
    <property type="term" value="F:RNA polymerase II cis-regulatory region sequence-specific DNA binding"/>
    <property type="evidence" value="ECO:0007669"/>
    <property type="project" value="TreeGrafter"/>
</dbReference>
<dbReference type="Pfam" id="PF00096">
    <property type="entry name" value="zf-C2H2"/>
    <property type="match status" value="1"/>
</dbReference>
<dbReference type="Proteomes" id="UP001162480">
    <property type="component" value="Chromosome 28"/>
</dbReference>
<dbReference type="FunFam" id="3.30.160.60:FF:000557">
    <property type="entry name" value="zinc finger and SCAN domain-containing protein 29"/>
    <property type="match status" value="1"/>
</dbReference>
<dbReference type="EMBL" id="OX597841">
    <property type="protein sequence ID" value="CAI9742484.1"/>
    <property type="molecule type" value="Genomic_DNA"/>
</dbReference>
<feature type="domain" description="C2H2-type" evidence="10">
    <location>
        <begin position="41"/>
        <end position="68"/>
    </location>
</feature>
<keyword evidence="12" id="KW-1185">Reference proteome</keyword>
<dbReference type="SUPFAM" id="SSF57667">
    <property type="entry name" value="beta-beta-alpha zinc fingers"/>
    <property type="match status" value="1"/>
</dbReference>
<dbReference type="Gene3D" id="3.30.160.60">
    <property type="entry name" value="Classic Zinc Finger"/>
    <property type="match status" value="2"/>
</dbReference>
<accession>A0AA36BYV5</accession>
<evidence type="ECO:0000256" key="4">
    <source>
        <dbReference type="ARBA" id="ARBA00022771"/>
    </source>
</evidence>
<dbReference type="GO" id="GO:0001817">
    <property type="term" value="P:regulation of cytokine production"/>
    <property type="evidence" value="ECO:0007669"/>
    <property type="project" value="TreeGrafter"/>
</dbReference>
<evidence type="ECO:0000256" key="5">
    <source>
        <dbReference type="ARBA" id="ARBA00022833"/>
    </source>
</evidence>
<dbReference type="AlphaFoldDB" id="A0AA36BYV5"/>
<reference evidence="11" key="1">
    <citation type="submission" date="2023-08" db="EMBL/GenBank/DDBJ databases">
        <authorList>
            <person name="Alioto T."/>
            <person name="Alioto T."/>
            <person name="Gomez Garrido J."/>
        </authorList>
    </citation>
    <scope>NUCLEOTIDE SEQUENCE</scope>
</reference>
<dbReference type="FunFam" id="3.30.160.60:FF:000100">
    <property type="entry name" value="Zinc finger 45-like"/>
    <property type="match status" value="1"/>
</dbReference>
<evidence type="ECO:0000259" key="10">
    <source>
        <dbReference type="PROSITE" id="PS50157"/>
    </source>
</evidence>
<name>A0AA36BYV5_OCTVU</name>
<gene>
    <name evidence="11" type="ORF">OCTVUL_1B023223</name>
</gene>
<evidence type="ECO:0000256" key="1">
    <source>
        <dbReference type="ARBA" id="ARBA00004123"/>
    </source>
</evidence>
<keyword evidence="5" id="KW-0862">Zinc</keyword>
<dbReference type="InterPro" id="IPR013087">
    <property type="entry name" value="Znf_C2H2_type"/>
</dbReference>
<evidence type="ECO:0000313" key="12">
    <source>
        <dbReference type="Proteomes" id="UP001162480"/>
    </source>
</evidence>
<dbReference type="PANTHER" id="PTHR24399">
    <property type="entry name" value="ZINC FINGER AND BTB DOMAIN-CONTAINING"/>
    <property type="match status" value="1"/>
</dbReference>
<organism evidence="11 12">
    <name type="scientific">Octopus vulgaris</name>
    <name type="common">Common octopus</name>
    <dbReference type="NCBI Taxonomy" id="6645"/>
    <lineage>
        <taxon>Eukaryota</taxon>
        <taxon>Metazoa</taxon>
        <taxon>Spiralia</taxon>
        <taxon>Lophotrochozoa</taxon>
        <taxon>Mollusca</taxon>
        <taxon>Cephalopoda</taxon>
        <taxon>Coleoidea</taxon>
        <taxon>Octopodiformes</taxon>
        <taxon>Octopoda</taxon>
        <taxon>Incirrata</taxon>
        <taxon>Octopodidae</taxon>
        <taxon>Octopus</taxon>
    </lineage>
</organism>
<dbReference type="PROSITE" id="PS50157">
    <property type="entry name" value="ZINC_FINGER_C2H2_2"/>
    <property type="match status" value="1"/>
</dbReference>
<proteinExistence type="predicted"/>
<evidence type="ECO:0000256" key="3">
    <source>
        <dbReference type="ARBA" id="ARBA00022737"/>
    </source>
</evidence>
<evidence type="ECO:0000256" key="2">
    <source>
        <dbReference type="ARBA" id="ARBA00022723"/>
    </source>
</evidence>
<keyword evidence="3" id="KW-0677">Repeat</keyword>
<evidence type="ECO:0000256" key="6">
    <source>
        <dbReference type="ARBA" id="ARBA00023015"/>
    </source>
</evidence>
<keyword evidence="7" id="KW-0804">Transcription</keyword>
<sequence>MTLHKHIHIREKPCNCYLCRIIVIPAHNCTQTCVHTGEKSYDYDICGKSFSESSHLTKHKRIHTGEKLYHCDICGTSFSDNSHSIR</sequence>
<dbReference type="InterPro" id="IPR036236">
    <property type="entry name" value="Znf_C2H2_sf"/>
</dbReference>
<dbReference type="GO" id="GO:0002682">
    <property type="term" value="P:regulation of immune system process"/>
    <property type="evidence" value="ECO:0007669"/>
    <property type="project" value="TreeGrafter"/>
</dbReference>
<dbReference type="GO" id="GO:0008270">
    <property type="term" value="F:zinc ion binding"/>
    <property type="evidence" value="ECO:0007669"/>
    <property type="project" value="UniProtKB-KW"/>
</dbReference>
<dbReference type="GO" id="GO:0001227">
    <property type="term" value="F:DNA-binding transcription repressor activity, RNA polymerase II-specific"/>
    <property type="evidence" value="ECO:0007669"/>
    <property type="project" value="TreeGrafter"/>
</dbReference>
<evidence type="ECO:0000313" key="11">
    <source>
        <dbReference type="EMBL" id="CAI9742484.1"/>
    </source>
</evidence>
<evidence type="ECO:0000256" key="8">
    <source>
        <dbReference type="ARBA" id="ARBA00023242"/>
    </source>
</evidence>
<evidence type="ECO:0000256" key="7">
    <source>
        <dbReference type="ARBA" id="ARBA00023163"/>
    </source>
</evidence>
<dbReference type="GO" id="GO:0005654">
    <property type="term" value="C:nucleoplasm"/>
    <property type="evidence" value="ECO:0007669"/>
    <property type="project" value="TreeGrafter"/>
</dbReference>
<keyword evidence="6" id="KW-0805">Transcription regulation</keyword>
<keyword evidence="4 9" id="KW-0863">Zinc-finger</keyword>
<evidence type="ECO:0000256" key="9">
    <source>
        <dbReference type="PROSITE-ProRule" id="PRU00042"/>
    </source>
</evidence>
<dbReference type="PANTHER" id="PTHR24399:SF23">
    <property type="entry name" value="C2H2-TYPE DOMAIN-CONTAINING PROTEIN"/>
    <property type="match status" value="1"/>
</dbReference>
<keyword evidence="2" id="KW-0479">Metal-binding</keyword>